<dbReference type="InterPro" id="IPR044066">
    <property type="entry name" value="TRIAD_supradom"/>
</dbReference>
<feature type="compositionally biased region" description="Polar residues" evidence="10">
    <location>
        <begin position="18"/>
        <end position="27"/>
    </location>
</feature>
<keyword evidence="3" id="KW-0808">Transferase</keyword>
<feature type="domain" description="RING-type" evidence="11">
    <location>
        <begin position="529"/>
        <end position="785"/>
    </location>
</feature>
<keyword evidence="13" id="KW-1185">Reference proteome</keyword>
<organism evidence="12 13">
    <name type="scientific">Cercophora newfieldiana</name>
    <dbReference type="NCBI Taxonomy" id="92897"/>
    <lineage>
        <taxon>Eukaryota</taxon>
        <taxon>Fungi</taxon>
        <taxon>Dikarya</taxon>
        <taxon>Ascomycota</taxon>
        <taxon>Pezizomycotina</taxon>
        <taxon>Sordariomycetes</taxon>
        <taxon>Sordariomycetidae</taxon>
        <taxon>Sordariales</taxon>
        <taxon>Lasiosphaeriaceae</taxon>
        <taxon>Cercophora</taxon>
    </lineage>
</organism>
<evidence type="ECO:0000256" key="6">
    <source>
        <dbReference type="ARBA" id="ARBA00022771"/>
    </source>
</evidence>
<evidence type="ECO:0000256" key="2">
    <source>
        <dbReference type="ARBA" id="ARBA00012251"/>
    </source>
</evidence>
<evidence type="ECO:0000256" key="3">
    <source>
        <dbReference type="ARBA" id="ARBA00022679"/>
    </source>
</evidence>
<dbReference type="GO" id="GO:0008270">
    <property type="term" value="F:zinc ion binding"/>
    <property type="evidence" value="ECO:0007669"/>
    <property type="project" value="UniProtKB-KW"/>
</dbReference>
<name>A0AA39Y298_9PEZI</name>
<feature type="region of interest" description="Disordered" evidence="10">
    <location>
        <begin position="64"/>
        <end position="86"/>
    </location>
</feature>
<dbReference type="EC" id="2.3.2.31" evidence="2"/>
<dbReference type="InterPro" id="IPR013083">
    <property type="entry name" value="Znf_RING/FYVE/PHD"/>
</dbReference>
<proteinExistence type="predicted"/>
<feature type="coiled-coil region" evidence="9">
    <location>
        <begin position="184"/>
        <end position="228"/>
    </location>
</feature>
<comment type="catalytic activity">
    <reaction evidence="1">
        <text>[E2 ubiquitin-conjugating enzyme]-S-ubiquitinyl-L-cysteine + [acceptor protein]-L-lysine = [E2 ubiquitin-conjugating enzyme]-L-cysteine + [acceptor protein]-N(6)-ubiquitinyl-L-lysine.</text>
        <dbReference type="EC" id="2.3.2.31"/>
    </reaction>
</comment>
<feature type="region of interest" description="Disordered" evidence="10">
    <location>
        <begin position="1"/>
        <end position="49"/>
    </location>
</feature>
<keyword evidence="4" id="KW-0479">Metal-binding</keyword>
<dbReference type="GO" id="GO:0061630">
    <property type="term" value="F:ubiquitin protein ligase activity"/>
    <property type="evidence" value="ECO:0007669"/>
    <property type="project" value="UniProtKB-EC"/>
</dbReference>
<dbReference type="EMBL" id="JAULSV010000005">
    <property type="protein sequence ID" value="KAK0644598.1"/>
    <property type="molecule type" value="Genomic_DNA"/>
</dbReference>
<dbReference type="Gene3D" id="1.20.120.1750">
    <property type="match status" value="1"/>
</dbReference>
<evidence type="ECO:0000256" key="9">
    <source>
        <dbReference type="SAM" id="Coils"/>
    </source>
</evidence>
<dbReference type="SUPFAM" id="SSF57850">
    <property type="entry name" value="RING/U-box"/>
    <property type="match status" value="3"/>
</dbReference>
<evidence type="ECO:0000259" key="11">
    <source>
        <dbReference type="PROSITE" id="PS51873"/>
    </source>
</evidence>
<gene>
    <name evidence="12" type="ORF">B0T16DRAFT_331378</name>
</gene>
<keyword evidence="8" id="KW-0862">Zinc</keyword>
<evidence type="ECO:0000256" key="10">
    <source>
        <dbReference type="SAM" id="MobiDB-lite"/>
    </source>
</evidence>
<keyword evidence="5" id="KW-0677">Repeat</keyword>
<dbReference type="Gene3D" id="3.30.40.10">
    <property type="entry name" value="Zinc/RING finger domain, C3HC4 (zinc finger)"/>
    <property type="match status" value="1"/>
</dbReference>
<evidence type="ECO:0000313" key="13">
    <source>
        <dbReference type="Proteomes" id="UP001174936"/>
    </source>
</evidence>
<feature type="coiled-coil region" evidence="9">
    <location>
        <begin position="86"/>
        <end position="142"/>
    </location>
</feature>
<dbReference type="GO" id="GO:0016567">
    <property type="term" value="P:protein ubiquitination"/>
    <property type="evidence" value="ECO:0007669"/>
    <property type="project" value="InterPro"/>
</dbReference>
<evidence type="ECO:0000256" key="4">
    <source>
        <dbReference type="ARBA" id="ARBA00022723"/>
    </source>
</evidence>
<keyword evidence="9" id="KW-0175">Coiled coil</keyword>
<dbReference type="Pfam" id="PF22191">
    <property type="entry name" value="IBR_1"/>
    <property type="match status" value="1"/>
</dbReference>
<evidence type="ECO:0000313" key="12">
    <source>
        <dbReference type="EMBL" id="KAK0644598.1"/>
    </source>
</evidence>
<reference evidence="12" key="1">
    <citation type="submission" date="2023-06" db="EMBL/GenBank/DDBJ databases">
        <title>Genome-scale phylogeny and comparative genomics of the fungal order Sordariales.</title>
        <authorList>
            <consortium name="Lawrence Berkeley National Laboratory"/>
            <person name="Hensen N."/>
            <person name="Bonometti L."/>
            <person name="Westerberg I."/>
            <person name="Brannstrom I.O."/>
            <person name="Guillou S."/>
            <person name="Cros-Aarteil S."/>
            <person name="Calhoun S."/>
            <person name="Haridas S."/>
            <person name="Kuo A."/>
            <person name="Mondo S."/>
            <person name="Pangilinan J."/>
            <person name="Riley R."/>
            <person name="Labutti K."/>
            <person name="Andreopoulos B."/>
            <person name="Lipzen A."/>
            <person name="Chen C."/>
            <person name="Yanf M."/>
            <person name="Daum C."/>
            <person name="Ng V."/>
            <person name="Clum A."/>
            <person name="Steindorff A."/>
            <person name="Ohm R."/>
            <person name="Martin F."/>
            <person name="Silar P."/>
            <person name="Natvig D."/>
            <person name="Lalanne C."/>
            <person name="Gautier V."/>
            <person name="Ament-Velasquez S.L."/>
            <person name="Kruys A."/>
            <person name="Hutchinson M.I."/>
            <person name="Powell A.J."/>
            <person name="Barry K."/>
            <person name="Miller A.N."/>
            <person name="Grigoriev I.V."/>
            <person name="Debuchy R."/>
            <person name="Gladieux P."/>
            <person name="Thoren M.H."/>
            <person name="Johannesson H."/>
        </authorList>
    </citation>
    <scope>NUCLEOTIDE SEQUENCE</scope>
    <source>
        <strain evidence="12">SMH2532-1</strain>
    </source>
</reference>
<dbReference type="AlphaFoldDB" id="A0AA39Y298"/>
<evidence type="ECO:0000256" key="1">
    <source>
        <dbReference type="ARBA" id="ARBA00001798"/>
    </source>
</evidence>
<dbReference type="InterPro" id="IPR002867">
    <property type="entry name" value="IBR_dom"/>
</dbReference>
<dbReference type="InterPro" id="IPR031127">
    <property type="entry name" value="E3_UB_ligase_RBR"/>
</dbReference>
<keyword evidence="7" id="KW-0833">Ubl conjugation pathway</keyword>
<dbReference type="Pfam" id="PF01485">
    <property type="entry name" value="IBR"/>
    <property type="match status" value="1"/>
</dbReference>
<sequence length="810" mass="90667">MSRRLRRTISSLLHGGKNTDTPISGSLSPIPEVSPADAPLNNDSPEPSAHRALVDSLRKRTAAVERGRNAEKAARVEVEQDQRTKTAEADRLVQEIERDQANLNRERVKQLEVAIEGIRKEKKGLERDLGESVLQCNELEARLKEYRIWSAREAEEHKAKDGAIATLQAEKEGLARLVGVEDPVAKLLKERLELDKMLQTLQAELAGLRRATEVKDRLLKKVQLHNQELGNCVTTLGQELEVAKARVKDVEASTVLDASLTPRILIVTKLLLGNAGQGSGVQGSNVDASNKFLRPCLPCWLTSRNLDIPLTPGQAKVLMATLVVDELMIIACDVCMLPKLTTKPGAADFRPHLNEFVTRSRPTPCCAKSVCKQCCLRGFDASLSTAWWENPDMDSWVQCPVSSCAARFGISSADGLATLLKQLGDKDVARHMEIYNRAEGFRRALLTYCPGLSDEASKAAASLHNHLVAIGRMHPLFDPAFPNRAPAPDETGHIPAFDPGSIRIVNVDQNGDNSINVPLFTQFLRRQETPKSCIICTDDFPDIHTGSAEEWLQLCEGSRGTWMWDILSSPLKLELECQHPVDFCTACLRSHLKAQLEQHGRGAAEQLSCPSAECHRKLSYQEIRLYGDHETFTQYDKYLQLDALSRLPKFRWCLGPGCSSGQVYDDDDEADGPIDPHMYCQECGFEMCYVHSVPWHEGQTCEQYDSVRTHGDPEFHQTQNWIKENTKPCPGCGENIQKGEWCFHMTCTRCRFEYCWECLAEWKFIAPNDATYIVQAHKSGCPFRTNGLIPTQVTGENMQDVMRRTGRNRR</sequence>
<comment type="caution">
    <text evidence="12">The sequence shown here is derived from an EMBL/GenBank/DDBJ whole genome shotgun (WGS) entry which is preliminary data.</text>
</comment>
<dbReference type="CDD" id="cd20335">
    <property type="entry name" value="BRcat_RBR"/>
    <property type="match status" value="1"/>
</dbReference>
<dbReference type="Proteomes" id="UP001174936">
    <property type="component" value="Unassembled WGS sequence"/>
</dbReference>
<keyword evidence="6" id="KW-0863">Zinc-finger</keyword>
<dbReference type="SMART" id="SM00647">
    <property type="entry name" value="IBR"/>
    <property type="match status" value="2"/>
</dbReference>
<evidence type="ECO:0000256" key="7">
    <source>
        <dbReference type="ARBA" id="ARBA00022786"/>
    </source>
</evidence>
<protein>
    <recommendedName>
        <fullName evidence="2">RBR-type E3 ubiquitin transferase</fullName>
        <ecNumber evidence="2">2.3.2.31</ecNumber>
    </recommendedName>
</protein>
<evidence type="ECO:0000256" key="8">
    <source>
        <dbReference type="ARBA" id="ARBA00022833"/>
    </source>
</evidence>
<accession>A0AA39Y298</accession>
<dbReference type="PANTHER" id="PTHR11685">
    <property type="entry name" value="RBR FAMILY RING FINGER AND IBR DOMAIN-CONTAINING"/>
    <property type="match status" value="1"/>
</dbReference>
<dbReference type="PROSITE" id="PS51873">
    <property type="entry name" value="TRIAD"/>
    <property type="match status" value="1"/>
</dbReference>
<evidence type="ECO:0000256" key="5">
    <source>
        <dbReference type="ARBA" id="ARBA00022737"/>
    </source>
</evidence>